<reference evidence="1 2" key="1">
    <citation type="submission" date="2018-05" db="EMBL/GenBank/DDBJ databases">
        <title>The draft genome of strain NS-104.</title>
        <authorList>
            <person name="Hang P."/>
            <person name="Jiang J."/>
        </authorList>
    </citation>
    <scope>NUCLEOTIDE SEQUENCE [LARGE SCALE GENOMIC DNA]</scope>
    <source>
        <strain evidence="1 2">NS-104</strain>
    </source>
</reference>
<sequence>MNFTFDVSNFVLGLLTGGFGGALITYQVTKTLRAGTNGTAVDQSRAKAGGDIVGRDKTSHGS</sequence>
<comment type="caution">
    <text evidence="1">The sequence shown here is derived from an EMBL/GenBank/DDBJ whole genome shotgun (WGS) entry which is preliminary data.</text>
</comment>
<keyword evidence="2" id="KW-1185">Reference proteome</keyword>
<dbReference type="EMBL" id="QFBC01000014">
    <property type="protein sequence ID" value="PWE53740.1"/>
    <property type="molecule type" value="Genomic_DNA"/>
</dbReference>
<dbReference type="OrthoDB" id="8453984at2"/>
<proteinExistence type="predicted"/>
<evidence type="ECO:0000313" key="2">
    <source>
        <dbReference type="Proteomes" id="UP000245252"/>
    </source>
</evidence>
<organism evidence="1 2">
    <name type="scientific">Metarhizobium album</name>
    <dbReference type="NCBI Taxonomy" id="2182425"/>
    <lineage>
        <taxon>Bacteria</taxon>
        <taxon>Pseudomonadati</taxon>
        <taxon>Pseudomonadota</taxon>
        <taxon>Alphaproteobacteria</taxon>
        <taxon>Hyphomicrobiales</taxon>
        <taxon>Rhizobiaceae</taxon>
        <taxon>Metarhizobium</taxon>
    </lineage>
</organism>
<dbReference type="AlphaFoldDB" id="A0A2U2DKE9"/>
<gene>
    <name evidence="1" type="ORF">DEM27_24710</name>
</gene>
<protein>
    <submittedName>
        <fullName evidence="1">Uncharacterized protein</fullName>
    </submittedName>
</protein>
<accession>A0A2U2DKE9</accession>
<dbReference type="Proteomes" id="UP000245252">
    <property type="component" value="Unassembled WGS sequence"/>
</dbReference>
<name>A0A2U2DKE9_9HYPH</name>
<evidence type="ECO:0000313" key="1">
    <source>
        <dbReference type="EMBL" id="PWE53740.1"/>
    </source>
</evidence>